<dbReference type="Gene3D" id="3.40.30.10">
    <property type="entry name" value="Glutaredoxin"/>
    <property type="match status" value="1"/>
</dbReference>
<evidence type="ECO:0000256" key="2">
    <source>
        <dbReference type="PIRSR" id="PIRSR603782-1"/>
    </source>
</evidence>
<name>A0A9Q4C4N1_9EURY</name>
<proteinExistence type="inferred from homology"/>
<keyword evidence="2" id="KW-0186">Copper</keyword>
<evidence type="ECO:0000256" key="1">
    <source>
        <dbReference type="ARBA" id="ARBA00010996"/>
    </source>
</evidence>
<evidence type="ECO:0000313" key="4">
    <source>
        <dbReference type="EMBL" id="MCX2818864.1"/>
    </source>
</evidence>
<dbReference type="GO" id="GO:0046872">
    <property type="term" value="F:metal ion binding"/>
    <property type="evidence" value="ECO:0007669"/>
    <property type="project" value="UniProtKB-KW"/>
</dbReference>
<keyword evidence="3" id="KW-1015">Disulfide bond</keyword>
<feature type="disulfide bond" description="Redox-active" evidence="3">
    <location>
        <begin position="88"/>
        <end position="92"/>
    </location>
</feature>
<feature type="binding site" evidence="2">
    <location>
        <position position="180"/>
    </location>
    <ligand>
        <name>Cu cation</name>
        <dbReference type="ChEBI" id="CHEBI:23378"/>
    </ligand>
</feature>
<comment type="caution">
    <text evidence="4">The sequence shown here is derived from an EMBL/GenBank/DDBJ whole genome shotgun (WGS) entry which is preliminary data.</text>
</comment>
<dbReference type="Proteomes" id="UP001149411">
    <property type="component" value="Unassembled WGS sequence"/>
</dbReference>
<feature type="binding site" evidence="2">
    <location>
        <position position="92"/>
    </location>
    <ligand>
        <name>Cu cation</name>
        <dbReference type="ChEBI" id="CHEBI:23378"/>
    </ligand>
</feature>
<keyword evidence="5" id="KW-1185">Reference proteome</keyword>
<dbReference type="CDD" id="cd02968">
    <property type="entry name" value="SCO"/>
    <property type="match status" value="1"/>
</dbReference>
<organism evidence="4 5">
    <name type="scientific">Halorutilus salinus</name>
    <dbReference type="NCBI Taxonomy" id="2487751"/>
    <lineage>
        <taxon>Archaea</taxon>
        <taxon>Methanobacteriati</taxon>
        <taxon>Methanobacteriota</taxon>
        <taxon>Stenosarchaea group</taxon>
        <taxon>Halobacteria</taxon>
        <taxon>Halorutilales</taxon>
        <taxon>Halorutilaceae</taxon>
        <taxon>Halorutilus</taxon>
    </lineage>
</organism>
<feature type="binding site" evidence="2">
    <location>
        <position position="88"/>
    </location>
    <ligand>
        <name>Cu cation</name>
        <dbReference type="ChEBI" id="CHEBI:23378"/>
    </ligand>
</feature>
<evidence type="ECO:0000256" key="3">
    <source>
        <dbReference type="PIRSR" id="PIRSR603782-2"/>
    </source>
</evidence>
<gene>
    <name evidence="4" type="ORF">EGH25_05820</name>
</gene>
<dbReference type="AlphaFoldDB" id="A0A9Q4C4N1"/>
<accession>A0A9Q4C4N1</accession>
<dbReference type="RefSeq" id="WP_266086706.1">
    <property type="nucleotide sequence ID" value="NZ_RKLV01000005.1"/>
</dbReference>
<comment type="similarity">
    <text evidence="1">Belongs to the SCO1/2 family.</text>
</comment>
<protein>
    <submittedName>
        <fullName evidence="4">SCO family protein</fullName>
    </submittedName>
</protein>
<dbReference type="EMBL" id="RKLV01000005">
    <property type="protein sequence ID" value="MCX2818864.1"/>
    <property type="molecule type" value="Genomic_DNA"/>
</dbReference>
<keyword evidence="2" id="KW-0479">Metal-binding</keyword>
<dbReference type="InterPro" id="IPR003782">
    <property type="entry name" value="SCO1/SenC"/>
</dbReference>
<evidence type="ECO:0000313" key="5">
    <source>
        <dbReference type="Proteomes" id="UP001149411"/>
    </source>
</evidence>
<sequence>MERRRFLRTAFVAGATATTGCLSALGGGNENVVLPPQEDQLGDSEDLAYPAYGQGFPEFSLPNPLTGETVESISENHVTVATQIYATCPAECIVTGNQLAGVQAALDERGLGDSVRFLVVTFDPRNDTAEVLRDYGERMGVDLDAGNWEFLRPEGPEEAERVVTDSLGIAFQRQGAEFIHPSVTFLVNPDGYTERAYQGERPKVSRVADDAETVANAHSL</sequence>
<dbReference type="SUPFAM" id="SSF52833">
    <property type="entry name" value="Thioredoxin-like"/>
    <property type="match status" value="1"/>
</dbReference>
<dbReference type="InterPro" id="IPR036249">
    <property type="entry name" value="Thioredoxin-like_sf"/>
</dbReference>
<reference evidence="4" key="1">
    <citation type="submission" date="2022-09" db="EMBL/GenBank/DDBJ databases">
        <title>Haloadaptaus new haloarchaeum isolated from saline soil.</title>
        <authorList>
            <person name="Duran-Viseras A."/>
            <person name="Sanchez-Porro C."/>
            <person name="Ventosa A."/>
        </authorList>
    </citation>
    <scope>NUCLEOTIDE SEQUENCE</scope>
    <source>
        <strain evidence="4">F3-133</strain>
    </source>
</reference>
<dbReference type="PROSITE" id="PS51257">
    <property type="entry name" value="PROKAR_LIPOPROTEIN"/>
    <property type="match status" value="1"/>
</dbReference>
<dbReference type="Pfam" id="PF02630">
    <property type="entry name" value="SCO1-SenC"/>
    <property type="match status" value="1"/>
</dbReference>